<gene>
    <name evidence="2" type="ORF">DC094_19465</name>
</gene>
<dbReference type="Proteomes" id="UP000244906">
    <property type="component" value="Unassembled WGS sequence"/>
</dbReference>
<dbReference type="OrthoDB" id="4420778at2"/>
<dbReference type="PROSITE" id="PS50943">
    <property type="entry name" value="HTH_CROC1"/>
    <property type="match status" value="1"/>
</dbReference>
<dbReference type="InterPro" id="IPR010982">
    <property type="entry name" value="Lambda_DNA-bd_dom_sf"/>
</dbReference>
<protein>
    <recommendedName>
        <fullName evidence="1">HTH cro/C1-type domain-containing protein</fullName>
    </recommendedName>
</protein>
<dbReference type="EMBL" id="QDDL01000012">
    <property type="protein sequence ID" value="PVZ64494.1"/>
    <property type="molecule type" value="Genomic_DNA"/>
</dbReference>
<name>A0A2V1GP64_9GAMM</name>
<feature type="domain" description="HTH cro/C1-type" evidence="1">
    <location>
        <begin position="48"/>
        <end position="101"/>
    </location>
</feature>
<reference evidence="2 3" key="1">
    <citation type="submission" date="2018-04" db="EMBL/GenBank/DDBJ databases">
        <title>Thalassorhabdus spongiae gen. nov., sp. nov., isolated from a marine sponge in South-West Iceland.</title>
        <authorList>
            <person name="Knobloch S."/>
            <person name="Daussin A."/>
            <person name="Johannsson R."/>
            <person name="Marteinsson V.T."/>
        </authorList>
    </citation>
    <scope>NUCLEOTIDE SEQUENCE [LARGE SCALE GENOMIC DNA]</scope>
    <source>
        <strain evidence="2 3">Hp12</strain>
    </source>
</reference>
<evidence type="ECO:0000313" key="3">
    <source>
        <dbReference type="Proteomes" id="UP000244906"/>
    </source>
</evidence>
<organism evidence="2 3">
    <name type="scientific">Pelagibaculum spongiae</name>
    <dbReference type="NCBI Taxonomy" id="2080658"/>
    <lineage>
        <taxon>Bacteria</taxon>
        <taxon>Pseudomonadati</taxon>
        <taxon>Pseudomonadota</taxon>
        <taxon>Gammaproteobacteria</taxon>
        <taxon>Oceanospirillales</taxon>
        <taxon>Pelagibaculum</taxon>
    </lineage>
</organism>
<dbReference type="AlphaFoldDB" id="A0A2V1GP64"/>
<accession>A0A2V1GP64</accession>
<proteinExistence type="predicted"/>
<dbReference type="SMART" id="SM00530">
    <property type="entry name" value="HTH_XRE"/>
    <property type="match status" value="1"/>
</dbReference>
<dbReference type="Pfam" id="PF01381">
    <property type="entry name" value="HTH_3"/>
    <property type="match status" value="1"/>
</dbReference>
<dbReference type="CDD" id="cd00093">
    <property type="entry name" value="HTH_XRE"/>
    <property type="match status" value="1"/>
</dbReference>
<dbReference type="Gene3D" id="1.10.260.40">
    <property type="entry name" value="lambda repressor-like DNA-binding domains"/>
    <property type="match status" value="1"/>
</dbReference>
<keyword evidence="3" id="KW-1185">Reference proteome</keyword>
<evidence type="ECO:0000313" key="2">
    <source>
        <dbReference type="EMBL" id="PVZ64494.1"/>
    </source>
</evidence>
<dbReference type="RefSeq" id="WP_116688798.1">
    <property type="nucleotide sequence ID" value="NZ_CAWNYD010000012.1"/>
</dbReference>
<evidence type="ECO:0000259" key="1">
    <source>
        <dbReference type="PROSITE" id="PS50943"/>
    </source>
</evidence>
<dbReference type="SUPFAM" id="SSF47413">
    <property type="entry name" value="lambda repressor-like DNA-binding domains"/>
    <property type="match status" value="1"/>
</dbReference>
<comment type="caution">
    <text evidence="2">The sequence shown here is derived from an EMBL/GenBank/DDBJ whole genome shotgun (WGS) entry which is preliminary data.</text>
</comment>
<dbReference type="InterPro" id="IPR001387">
    <property type="entry name" value="Cro/C1-type_HTH"/>
</dbReference>
<dbReference type="GO" id="GO:0003677">
    <property type="term" value="F:DNA binding"/>
    <property type="evidence" value="ECO:0007669"/>
    <property type="project" value="InterPro"/>
</dbReference>
<sequence>MTTNKLAEIPTGLLLEALKDRIENQQRQLATSDKLANAVPIEEAAKLISGRRNQLGMSQQDVSDITGVSCTTISKAENSSMKVQLDNFIAIAKATGLKVWVA</sequence>